<reference evidence="8 9" key="1">
    <citation type="journal article" date="2016" name="Nat. Commun.">
        <title>Thousands of microbial genomes shed light on interconnected biogeochemical processes in an aquifer system.</title>
        <authorList>
            <person name="Anantharaman K."/>
            <person name="Brown C.T."/>
            <person name="Hug L.A."/>
            <person name="Sharon I."/>
            <person name="Castelle C.J."/>
            <person name="Probst A.J."/>
            <person name="Thomas B.C."/>
            <person name="Singh A."/>
            <person name="Wilkins M.J."/>
            <person name="Karaoz U."/>
            <person name="Brodie E.L."/>
            <person name="Williams K.H."/>
            <person name="Hubbard S.S."/>
            <person name="Banfield J.F."/>
        </authorList>
    </citation>
    <scope>NUCLEOTIDE SEQUENCE [LARGE SCALE GENOMIC DNA]</scope>
</reference>
<evidence type="ECO:0008006" key="10">
    <source>
        <dbReference type="Google" id="ProtNLM"/>
    </source>
</evidence>
<comment type="caution">
    <text evidence="8">The sequence shown here is derived from an EMBL/GenBank/DDBJ whole genome shotgun (WGS) entry which is preliminary data.</text>
</comment>
<accession>A0A1G2SIB2</accession>
<keyword evidence="2" id="KW-0328">Glycosyltransferase</keyword>
<evidence type="ECO:0000256" key="7">
    <source>
        <dbReference type="SAM" id="Phobius"/>
    </source>
</evidence>
<dbReference type="PRINTS" id="PR01439">
    <property type="entry name" value="CELLSNTHASEA"/>
</dbReference>
<dbReference type="Pfam" id="PF13641">
    <property type="entry name" value="Glyco_tranf_2_3"/>
    <property type="match status" value="1"/>
</dbReference>
<dbReference type="EMBL" id="MHUZ01000035">
    <property type="protein sequence ID" value="OHA84740.1"/>
    <property type="molecule type" value="Genomic_DNA"/>
</dbReference>
<keyword evidence="6 7" id="KW-0472">Membrane</keyword>
<feature type="transmembrane region" description="Helical" evidence="7">
    <location>
        <begin position="463"/>
        <end position="482"/>
    </location>
</feature>
<dbReference type="AlphaFoldDB" id="A0A1G2SIB2"/>
<feature type="transmembrane region" description="Helical" evidence="7">
    <location>
        <begin position="331"/>
        <end position="354"/>
    </location>
</feature>
<feature type="transmembrane region" description="Helical" evidence="7">
    <location>
        <begin position="360"/>
        <end position="378"/>
    </location>
</feature>
<proteinExistence type="predicted"/>
<dbReference type="Gene3D" id="3.90.550.10">
    <property type="entry name" value="Spore Coat Polysaccharide Biosynthesis Protein SpsA, Chain A"/>
    <property type="match status" value="1"/>
</dbReference>
<feature type="transmembrane region" description="Helical" evidence="7">
    <location>
        <begin position="430"/>
        <end position="451"/>
    </location>
</feature>
<dbReference type="GO" id="GO:0005886">
    <property type="term" value="C:plasma membrane"/>
    <property type="evidence" value="ECO:0007669"/>
    <property type="project" value="TreeGrafter"/>
</dbReference>
<comment type="subcellular location">
    <subcellularLocation>
        <location evidence="1">Membrane</location>
        <topology evidence="1">Multi-pass membrane protein</topology>
    </subcellularLocation>
</comment>
<dbReference type="GO" id="GO:0006011">
    <property type="term" value="P:UDP-alpha-D-glucose metabolic process"/>
    <property type="evidence" value="ECO:0007669"/>
    <property type="project" value="InterPro"/>
</dbReference>
<keyword evidence="5 7" id="KW-1133">Transmembrane helix</keyword>
<dbReference type="GO" id="GO:0016759">
    <property type="term" value="F:cellulose synthase activity"/>
    <property type="evidence" value="ECO:0007669"/>
    <property type="project" value="InterPro"/>
</dbReference>
<dbReference type="PANTHER" id="PTHR43867">
    <property type="entry name" value="CELLULOSE SYNTHASE CATALYTIC SUBUNIT A [UDP-FORMING]"/>
    <property type="match status" value="1"/>
</dbReference>
<dbReference type="SUPFAM" id="SSF53448">
    <property type="entry name" value="Nucleotide-diphospho-sugar transferases"/>
    <property type="match status" value="1"/>
</dbReference>
<sequence length="512" mass="58389">MKFESVRTPDWLAALYIGSILVYAFWWLDFSHVGSWVLYGVLLAAEVYHIWQALGYLFTVWGTKDIPVPEPTQYPPVDVFITVCGEPRAIVEETLRAALAMDYPSFEVHLLNDGFVAKKDNWEDIVELGAAYNVNVITRQTPGGAKAGNTNNALKYTSAPFFVLFDADHVPHVDFLQRTIGYMDDPKMAIVQTPQYYANRDENFITRAAWEQQELFFGPICQGKARMNATFWCGTNALIRREALLSIGGVPEQSIAEDFLASLFIHQRGWKSTYVPEVLAHGLAPADLESYTLQQYRWARGSLDVLFRYNPLFLKGLEWRQRLQYLYSASFYLNGLVVLADALIPLFFLFFGTIPVQDTTGGFIIFFSPFIFFTLYLLMRSTRYTITFRAIQLTVAASFIFIIAFMGALIGKRAKFTVTSKEQRKEANFIYYALPNIAYVVLVVLSMIVAVDRDGLTPAVVTNASWAVFNIVFFWPYIHYAYPWHLVPGRMREYMRGAFSTPAPIGRKTYPD</sequence>
<dbReference type="CDD" id="cd06421">
    <property type="entry name" value="CESA_CelA_like"/>
    <property type="match status" value="1"/>
</dbReference>
<dbReference type="GO" id="GO:0035438">
    <property type="term" value="F:cyclic-di-GMP binding"/>
    <property type="evidence" value="ECO:0007669"/>
    <property type="project" value="InterPro"/>
</dbReference>
<evidence type="ECO:0000256" key="2">
    <source>
        <dbReference type="ARBA" id="ARBA00022676"/>
    </source>
</evidence>
<keyword evidence="4 7" id="KW-0812">Transmembrane</keyword>
<evidence type="ECO:0000256" key="6">
    <source>
        <dbReference type="ARBA" id="ARBA00023136"/>
    </source>
</evidence>
<feature type="transmembrane region" description="Helical" evidence="7">
    <location>
        <begin position="390"/>
        <end position="410"/>
    </location>
</feature>
<feature type="transmembrane region" description="Helical" evidence="7">
    <location>
        <begin position="12"/>
        <end position="30"/>
    </location>
</feature>
<evidence type="ECO:0000256" key="5">
    <source>
        <dbReference type="ARBA" id="ARBA00022989"/>
    </source>
</evidence>
<dbReference type="Proteomes" id="UP000178168">
    <property type="component" value="Unassembled WGS sequence"/>
</dbReference>
<evidence type="ECO:0000256" key="4">
    <source>
        <dbReference type="ARBA" id="ARBA00022692"/>
    </source>
</evidence>
<gene>
    <name evidence="8" type="ORF">A2591_03415</name>
</gene>
<dbReference type="PANTHER" id="PTHR43867:SF2">
    <property type="entry name" value="CELLULOSE SYNTHASE CATALYTIC SUBUNIT A [UDP-FORMING]"/>
    <property type="match status" value="1"/>
</dbReference>
<protein>
    <recommendedName>
        <fullName evidence="10">Glycosyltransferase 2-like domain-containing protein</fullName>
    </recommendedName>
</protein>
<dbReference type="STRING" id="1802730.A2591_03415"/>
<evidence type="ECO:0000313" key="9">
    <source>
        <dbReference type="Proteomes" id="UP000178168"/>
    </source>
</evidence>
<evidence type="ECO:0000313" key="8">
    <source>
        <dbReference type="EMBL" id="OHA84740.1"/>
    </source>
</evidence>
<dbReference type="InterPro" id="IPR050321">
    <property type="entry name" value="Glycosyltr_2/OpgH_subfam"/>
</dbReference>
<dbReference type="InterPro" id="IPR003919">
    <property type="entry name" value="Cell_synth_A"/>
</dbReference>
<evidence type="ECO:0000256" key="3">
    <source>
        <dbReference type="ARBA" id="ARBA00022679"/>
    </source>
</evidence>
<dbReference type="InterPro" id="IPR029044">
    <property type="entry name" value="Nucleotide-diphossugar_trans"/>
</dbReference>
<feature type="transmembrane region" description="Helical" evidence="7">
    <location>
        <begin position="36"/>
        <end position="58"/>
    </location>
</feature>
<name>A0A1G2SIB2_9BACT</name>
<keyword evidence="3" id="KW-0808">Transferase</keyword>
<organism evidence="8 9">
    <name type="scientific">Candidatus Yonathbacteria bacterium RIFOXYD1_FULL_52_36</name>
    <dbReference type="NCBI Taxonomy" id="1802730"/>
    <lineage>
        <taxon>Bacteria</taxon>
        <taxon>Candidatus Yonathiibacteriota</taxon>
    </lineage>
</organism>
<evidence type="ECO:0000256" key="1">
    <source>
        <dbReference type="ARBA" id="ARBA00004141"/>
    </source>
</evidence>